<dbReference type="SUPFAM" id="SSF46689">
    <property type="entry name" value="Homeodomain-like"/>
    <property type="match status" value="1"/>
</dbReference>
<dbReference type="Gene3D" id="3.20.20.70">
    <property type="entry name" value="Aldolase class I"/>
    <property type="match status" value="1"/>
</dbReference>
<dbReference type="Pfam" id="PF02954">
    <property type="entry name" value="HTH_8"/>
    <property type="match status" value="1"/>
</dbReference>
<gene>
    <name evidence="6" type="ORF">Q4T40_01155</name>
</gene>
<dbReference type="PROSITE" id="PS00688">
    <property type="entry name" value="SIGMA54_INTERACT_3"/>
    <property type="match status" value="1"/>
</dbReference>
<dbReference type="Proteomes" id="UP001254848">
    <property type="component" value="Unassembled WGS sequence"/>
</dbReference>
<evidence type="ECO:0000256" key="2">
    <source>
        <dbReference type="ARBA" id="ARBA00022840"/>
    </source>
</evidence>
<dbReference type="InterPro" id="IPR015813">
    <property type="entry name" value="Pyrv/PenolPyrv_kinase-like_dom"/>
</dbReference>
<dbReference type="InterPro" id="IPR009057">
    <property type="entry name" value="Homeodomain-like_sf"/>
</dbReference>
<evidence type="ECO:0000259" key="5">
    <source>
        <dbReference type="PROSITE" id="PS50045"/>
    </source>
</evidence>
<dbReference type="InterPro" id="IPR009215">
    <property type="entry name" value="TIM-br_IGPS-like"/>
</dbReference>
<dbReference type="PROSITE" id="PS50045">
    <property type="entry name" value="SIGMA54_INTERACT_4"/>
    <property type="match status" value="1"/>
</dbReference>
<dbReference type="RefSeq" id="WP_413778424.1">
    <property type="nucleotide sequence ID" value="NZ_JAUOZS010000001.1"/>
</dbReference>
<sequence length="612" mass="66847">MKAREDIRKSLAENRTENQPIIGVAVGSGLSAKQAIAGGADFLLALNAGRFRMAGISSLAALLPYANSNEMVLDFGSREIIPRAGNSPVIFGACATDVTVDQDALIAKIRARGFQGVNNFPTVGLIDGSLRQALEEGGLGFEREVEFIAKAAKAGLFTVAFVFDEHQGQAMAAAGADIICAHLGLTVGGKTGAKHSISLEKGIKLANGIFATVDSRHPAPIKMIYGGPVSTPEQTAYFYGNTGAVGYIGGSSFERIPAETTIEKVTGQFKNYMRLKRENESLRRKLLKKKVFDEIVGQSRIMQELFEIVSKVADKNVNVLVCGESGTGKELVVRAIHYNSPRNSQPFIKVNCASIPDTLLESELFGHEKGSFTGATRKRVGLFELANRGTLFLDEVSEMSPGTQAKLLRAIQQQEFLRIGGSEPIKVDTRIICATNADLHAAVAQGKFREDLFYRINVVTIRTPPLRQHKEDIPLLVNYFLEKIRVKFNRDIRRLSAAALDALMQYHWPGNVRELEHVLESAAILCDGDVIDDCDLPISPSGRIAVSGANGDNVVNLPRTATASLERQIILGTLNQHAWHRQKTAQFLGITRRTLLNKMKKYGIRERDSFDG</sequence>
<accession>A0ABU3NSS3</accession>
<dbReference type="InterPro" id="IPR025662">
    <property type="entry name" value="Sigma_54_int_dom_ATP-bd_1"/>
</dbReference>
<feature type="domain" description="Sigma-54 factor interaction" evidence="5">
    <location>
        <begin position="295"/>
        <end position="524"/>
    </location>
</feature>
<dbReference type="SMART" id="SM00382">
    <property type="entry name" value="AAA"/>
    <property type="match status" value="1"/>
</dbReference>
<dbReference type="CDD" id="cd00009">
    <property type="entry name" value="AAA"/>
    <property type="match status" value="1"/>
</dbReference>
<keyword evidence="6" id="KW-0378">Hydrolase</keyword>
<dbReference type="Gene3D" id="1.10.10.60">
    <property type="entry name" value="Homeodomain-like"/>
    <property type="match status" value="1"/>
</dbReference>
<keyword evidence="1" id="KW-0547">Nucleotide-binding</keyword>
<dbReference type="InterPro" id="IPR002078">
    <property type="entry name" value="Sigma_54_int"/>
</dbReference>
<keyword evidence="2" id="KW-0067">ATP-binding</keyword>
<dbReference type="EMBL" id="JAUOZS010000001">
    <property type="protein sequence ID" value="MDT8899857.1"/>
    <property type="molecule type" value="Genomic_DNA"/>
</dbReference>
<dbReference type="InterPro" id="IPR003593">
    <property type="entry name" value="AAA+_ATPase"/>
</dbReference>
<dbReference type="Gene3D" id="1.10.8.60">
    <property type="match status" value="1"/>
</dbReference>
<dbReference type="SUPFAM" id="SSF51621">
    <property type="entry name" value="Phosphoenolpyruvate/pyruvate domain"/>
    <property type="match status" value="1"/>
</dbReference>
<dbReference type="InterPro" id="IPR025944">
    <property type="entry name" value="Sigma_54_int_dom_CS"/>
</dbReference>
<dbReference type="Pfam" id="PF00158">
    <property type="entry name" value="Sigma54_activat"/>
    <property type="match status" value="1"/>
</dbReference>
<dbReference type="GO" id="GO:0016787">
    <property type="term" value="F:hydrolase activity"/>
    <property type="evidence" value="ECO:0007669"/>
    <property type="project" value="UniProtKB-KW"/>
</dbReference>
<name>A0ABU3NSS3_9FIRM</name>
<comment type="caution">
    <text evidence="6">The sequence shown here is derived from an EMBL/GenBank/DDBJ whole genome shotgun (WGS) entry which is preliminary data.</text>
</comment>
<dbReference type="PANTHER" id="PTHR32071">
    <property type="entry name" value="TRANSCRIPTIONAL REGULATORY PROTEIN"/>
    <property type="match status" value="1"/>
</dbReference>
<dbReference type="Gene3D" id="3.40.50.300">
    <property type="entry name" value="P-loop containing nucleotide triphosphate hydrolases"/>
    <property type="match status" value="1"/>
</dbReference>
<dbReference type="PRINTS" id="PR01590">
    <property type="entry name" value="HTHFIS"/>
</dbReference>
<dbReference type="Pfam" id="PF25601">
    <property type="entry name" value="AAA_lid_14"/>
    <property type="match status" value="1"/>
</dbReference>
<evidence type="ECO:0000313" key="7">
    <source>
        <dbReference type="Proteomes" id="UP001254848"/>
    </source>
</evidence>
<evidence type="ECO:0000256" key="1">
    <source>
        <dbReference type="ARBA" id="ARBA00022741"/>
    </source>
</evidence>
<reference evidence="6 7" key="1">
    <citation type="submission" date="2023-07" db="EMBL/GenBank/DDBJ databases">
        <title>The novel representative of Negativicutes class, Anaeroselena agilis gen. nov. sp. nov.</title>
        <authorList>
            <person name="Prokofeva M.I."/>
            <person name="Elcheninov A.G."/>
            <person name="Klyukina A."/>
            <person name="Kublanov I.V."/>
            <person name="Frolov E.N."/>
            <person name="Podosokorskaya O.A."/>
        </authorList>
    </citation>
    <scope>NUCLEOTIDE SEQUENCE [LARGE SCALE GENOMIC DNA]</scope>
    <source>
        <strain evidence="6 7">4137-cl</strain>
    </source>
</reference>
<evidence type="ECO:0000313" key="6">
    <source>
        <dbReference type="EMBL" id="MDT8899857.1"/>
    </source>
</evidence>
<dbReference type="PROSITE" id="PS00675">
    <property type="entry name" value="SIGMA54_INTERACT_1"/>
    <property type="match status" value="1"/>
</dbReference>
<dbReference type="InterPro" id="IPR027417">
    <property type="entry name" value="P-loop_NTPase"/>
</dbReference>
<proteinExistence type="predicted"/>
<keyword evidence="7" id="KW-1185">Reference proteome</keyword>
<protein>
    <submittedName>
        <fullName evidence="6">Phosphoenolpyruvate hydrolase family protein</fullName>
    </submittedName>
</protein>
<dbReference type="InterPro" id="IPR013785">
    <property type="entry name" value="Aldolase_TIM"/>
</dbReference>
<dbReference type="InterPro" id="IPR002197">
    <property type="entry name" value="HTH_Fis"/>
</dbReference>
<keyword evidence="3" id="KW-0805">Transcription regulation</keyword>
<dbReference type="Pfam" id="PF09370">
    <property type="entry name" value="PEP_hydrolase"/>
    <property type="match status" value="1"/>
</dbReference>
<keyword evidence="4" id="KW-0804">Transcription</keyword>
<evidence type="ECO:0000256" key="4">
    <source>
        <dbReference type="ARBA" id="ARBA00023163"/>
    </source>
</evidence>
<evidence type="ECO:0000256" key="3">
    <source>
        <dbReference type="ARBA" id="ARBA00023015"/>
    </source>
</evidence>
<dbReference type="SUPFAM" id="SSF52540">
    <property type="entry name" value="P-loop containing nucleoside triphosphate hydrolases"/>
    <property type="match status" value="1"/>
</dbReference>
<organism evidence="6 7">
    <name type="scientific">Anaeroselena agilis</name>
    <dbReference type="NCBI Taxonomy" id="3063788"/>
    <lineage>
        <taxon>Bacteria</taxon>
        <taxon>Bacillati</taxon>
        <taxon>Bacillota</taxon>
        <taxon>Negativicutes</taxon>
        <taxon>Acetonemataceae</taxon>
        <taxon>Anaeroselena</taxon>
    </lineage>
</organism>
<dbReference type="InterPro" id="IPR058031">
    <property type="entry name" value="AAA_lid_NorR"/>
</dbReference>